<dbReference type="PANTHER" id="PTHR35340:SF10">
    <property type="entry name" value="CYTOPLASMIC PROTEIN"/>
    <property type="match status" value="1"/>
</dbReference>
<dbReference type="EMBL" id="BAABJZ010000070">
    <property type="protein sequence ID" value="GAA4887225.1"/>
    <property type="molecule type" value="Genomic_DNA"/>
</dbReference>
<evidence type="ECO:0000256" key="1">
    <source>
        <dbReference type="SAM" id="SignalP"/>
    </source>
</evidence>
<gene>
    <name evidence="3" type="ORF">GCM10023333_20830</name>
</gene>
<evidence type="ECO:0000259" key="2">
    <source>
        <dbReference type="Pfam" id="PF17425"/>
    </source>
</evidence>
<feature type="domain" description="Arylsulfotransferase N-terminal" evidence="2">
    <location>
        <begin position="37"/>
        <end position="122"/>
    </location>
</feature>
<dbReference type="InterPro" id="IPR010262">
    <property type="entry name" value="Arylsulfotransferase_bact"/>
</dbReference>
<dbReference type="RefSeq" id="WP_345335320.1">
    <property type="nucleotide sequence ID" value="NZ_BAABJZ010000070.1"/>
</dbReference>
<dbReference type="Pfam" id="PF05935">
    <property type="entry name" value="Arylsulfotrans"/>
    <property type="match status" value="1"/>
</dbReference>
<sequence>MKRLTLSLTIVASLGLSVPAMSASFPSAPSVGTLGYIEIDPYGNSPLTALIDLNGKVLSDVSVRVHGKPNGGVDISYPVGKKALLQHDGVPIFGLYPDYRNTITVDFTLDGKKISETYQVMTSSLVNKHMDSRNITALQEIEVKHVEPGFEDRLYLNNSHTYIAQGTDLHWAGRKSKSDKEKGAWMAAPAQGAASFDSAPVTYIVDTQGEYRWWLDPDATYDSRGSDIGKRGYLMGMHEVENGQFTWVQGQDWGYFNMLGQVETYKLPRGYVDGSHEVLPMGNGNVLVRAAKRNYLNPEGDVVMTVRDHILELDARGHLVDTWVLPEILDPYRDALLLALDLGAVCVNVSFDDAGKTLDKHETEAPYGDIPGVGAGRNWAHVNSISYDASDDSIVLSVRHQGVVKIGRDKEVKWILAPSVGWNEALSKKLLTPVDHKGKAINCTNLGKCDGDFDFTYSQHSAWLNDKGTLTVLDNGGGRHYTQPALPSMNYTRFVEYKINPKKMTVEQTWEYGKERGFDWFSPITSNVEYRSDRNTIFGFNGSVKLGEPGARTIGRVNEIDYDTKKVMVEIDMHHEKPNGIHYRGVIINPTTLFSD</sequence>
<name>A0ABP9EUD5_9GAMM</name>
<comment type="caution">
    <text evidence="3">The sequence shown here is derived from an EMBL/GenBank/DDBJ whole genome shotgun (WGS) entry which is preliminary data.</text>
</comment>
<dbReference type="InterPro" id="IPR053143">
    <property type="entry name" value="Arylsulfate_ST"/>
</dbReference>
<feature type="signal peptide" evidence="1">
    <location>
        <begin position="1"/>
        <end position="22"/>
    </location>
</feature>
<dbReference type="Proteomes" id="UP001499988">
    <property type="component" value="Unassembled WGS sequence"/>
</dbReference>
<dbReference type="InterPro" id="IPR038477">
    <property type="entry name" value="ASST_N_sf"/>
</dbReference>
<evidence type="ECO:0000313" key="4">
    <source>
        <dbReference type="Proteomes" id="UP001499988"/>
    </source>
</evidence>
<dbReference type="PANTHER" id="PTHR35340">
    <property type="entry name" value="PQQ ENZYME REPEAT PROTEIN-RELATED"/>
    <property type="match status" value="1"/>
</dbReference>
<dbReference type="Pfam" id="PF17425">
    <property type="entry name" value="Arylsulfotran_N"/>
    <property type="match status" value="1"/>
</dbReference>
<proteinExistence type="predicted"/>
<reference evidence="4" key="1">
    <citation type="journal article" date="2019" name="Int. J. Syst. Evol. Microbiol.">
        <title>The Global Catalogue of Microorganisms (GCM) 10K type strain sequencing project: providing services to taxonomists for standard genome sequencing and annotation.</title>
        <authorList>
            <consortium name="The Broad Institute Genomics Platform"/>
            <consortium name="The Broad Institute Genome Sequencing Center for Infectious Disease"/>
            <person name="Wu L."/>
            <person name="Ma J."/>
        </authorList>
    </citation>
    <scope>NUCLEOTIDE SEQUENCE [LARGE SCALE GENOMIC DNA]</scope>
    <source>
        <strain evidence="4">JCM 18401</strain>
    </source>
</reference>
<evidence type="ECO:0000313" key="3">
    <source>
        <dbReference type="EMBL" id="GAA4887225.1"/>
    </source>
</evidence>
<organism evidence="3 4">
    <name type="scientific">Ferrimonas pelagia</name>
    <dbReference type="NCBI Taxonomy" id="1177826"/>
    <lineage>
        <taxon>Bacteria</taxon>
        <taxon>Pseudomonadati</taxon>
        <taxon>Pseudomonadota</taxon>
        <taxon>Gammaproteobacteria</taxon>
        <taxon>Alteromonadales</taxon>
        <taxon>Ferrimonadaceae</taxon>
        <taxon>Ferrimonas</taxon>
    </lineage>
</organism>
<keyword evidence="4" id="KW-1185">Reference proteome</keyword>
<dbReference type="Gene3D" id="2.60.40.3100">
    <property type="entry name" value="Arylsulphate sulphotransferase monomer, N-terminal domain"/>
    <property type="match status" value="1"/>
</dbReference>
<accession>A0ABP9EUD5</accession>
<dbReference type="InterPro" id="IPR035391">
    <property type="entry name" value="Arylsulfotran_N"/>
</dbReference>
<feature type="chain" id="PRO_5047122987" evidence="1">
    <location>
        <begin position="23"/>
        <end position="596"/>
    </location>
</feature>
<keyword evidence="1" id="KW-0732">Signal</keyword>
<protein>
    <submittedName>
        <fullName evidence="3">Aryl-sulfate sulfotransferase</fullName>
    </submittedName>
</protein>